<keyword evidence="2" id="KW-1185">Reference proteome</keyword>
<sequence length="77" mass="8735">MVKELGLALVMRLDYRKGDLVCAEEVERVIRNLMDGGDDQIRTKVKEMKEKCRVAKLENGSSHKNLMTLIEELTATA</sequence>
<organism evidence="1 2">
    <name type="scientific">Bauhinia variegata</name>
    <name type="common">Purple orchid tree</name>
    <name type="synonym">Phanera variegata</name>
    <dbReference type="NCBI Taxonomy" id="167791"/>
    <lineage>
        <taxon>Eukaryota</taxon>
        <taxon>Viridiplantae</taxon>
        <taxon>Streptophyta</taxon>
        <taxon>Embryophyta</taxon>
        <taxon>Tracheophyta</taxon>
        <taxon>Spermatophyta</taxon>
        <taxon>Magnoliopsida</taxon>
        <taxon>eudicotyledons</taxon>
        <taxon>Gunneridae</taxon>
        <taxon>Pentapetalae</taxon>
        <taxon>rosids</taxon>
        <taxon>fabids</taxon>
        <taxon>Fabales</taxon>
        <taxon>Fabaceae</taxon>
        <taxon>Cercidoideae</taxon>
        <taxon>Cercideae</taxon>
        <taxon>Bauhiniinae</taxon>
        <taxon>Bauhinia</taxon>
    </lineage>
</organism>
<name>A0ACB9KRG4_BAUVA</name>
<dbReference type="Proteomes" id="UP000828941">
    <property type="component" value="Chromosome 13"/>
</dbReference>
<evidence type="ECO:0000313" key="2">
    <source>
        <dbReference type="Proteomes" id="UP000828941"/>
    </source>
</evidence>
<reference evidence="1 2" key="1">
    <citation type="journal article" date="2022" name="DNA Res.">
        <title>Chromosomal-level genome assembly of the orchid tree Bauhinia variegata (Leguminosae; Cercidoideae) supports the allotetraploid origin hypothesis of Bauhinia.</title>
        <authorList>
            <person name="Zhong Y."/>
            <person name="Chen Y."/>
            <person name="Zheng D."/>
            <person name="Pang J."/>
            <person name="Liu Y."/>
            <person name="Luo S."/>
            <person name="Meng S."/>
            <person name="Qian L."/>
            <person name="Wei D."/>
            <person name="Dai S."/>
            <person name="Zhou R."/>
        </authorList>
    </citation>
    <scope>NUCLEOTIDE SEQUENCE [LARGE SCALE GENOMIC DNA]</scope>
    <source>
        <strain evidence="1">BV-YZ2020</strain>
    </source>
</reference>
<proteinExistence type="predicted"/>
<gene>
    <name evidence="1" type="ORF">L6164_033269</name>
</gene>
<dbReference type="EMBL" id="CM039438">
    <property type="protein sequence ID" value="KAI4299847.1"/>
    <property type="molecule type" value="Genomic_DNA"/>
</dbReference>
<evidence type="ECO:0000313" key="1">
    <source>
        <dbReference type="EMBL" id="KAI4299847.1"/>
    </source>
</evidence>
<comment type="caution">
    <text evidence="1">The sequence shown here is derived from an EMBL/GenBank/DDBJ whole genome shotgun (WGS) entry which is preliminary data.</text>
</comment>
<accession>A0ACB9KRG4</accession>
<protein>
    <submittedName>
        <fullName evidence="1">Uncharacterized protein</fullName>
    </submittedName>
</protein>